<keyword evidence="2" id="KW-1185">Reference proteome</keyword>
<dbReference type="Proteomes" id="UP000078492">
    <property type="component" value="Unassembled WGS sequence"/>
</dbReference>
<evidence type="ECO:0000313" key="2">
    <source>
        <dbReference type="Proteomes" id="UP000078492"/>
    </source>
</evidence>
<evidence type="ECO:0000313" key="1">
    <source>
        <dbReference type="EMBL" id="KYN12753.1"/>
    </source>
</evidence>
<name>A0A195DIN0_9HYME</name>
<organism evidence="1 2">
    <name type="scientific">Trachymyrmex cornetzi</name>
    <dbReference type="NCBI Taxonomy" id="471704"/>
    <lineage>
        <taxon>Eukaryota</taxon>
        <taxon>Metazoa</taxon>
        <taxon>Ecdysozoa</taxon>
        <taxon>Arthropoda</taxon>
        <taxon>Hexapoda</taxon>
        <taxon>Insecta</taxon>
        <taxon>Pterygota</taxon>
        <taxon>Neoptera</taxon>
        <taxon>Endopterygota</taxon>
        <taxon>Hymenoptera</taxon>
        <taxon>Apocrita</taxon>
        <taxon>Aculeata</taxon>
        <taxon>Formicoidea</taxon>
        <taxon>Formicidae</taxon>
        <taxon>Myrmicinae</taxon>
        <taxon>Trachymyrmex</taxon>
    </lineage>
</organism>
<sequence>MGCTGGPKNGIVNVMEVVLRPLMALCWNKQCEKLNNAAQLLNDTKWLDITGHSASEILESFCIPAMTRIKNLHSSMRRLYVANVRNKWFTYDRELSRLPERTIFRGRSQPLTVTLWSDSIDFVAEPGIYGSSDRFCSYCVTSKNCYKDKEFLNAAKLATSRSCRSWQIIICDLADESLFHRYQSRRKYNNFNNRYECLYSFIFVRTKNFYSFYVHVKYRDLIQKMRKEKGSFRKARKLRNLVFRRSTSGYEFSYRVSLHVQENTLEQLNILQVRKRAGEDCKSF</sequence>
<gene>
    <name evidence="1" type="ORF">ALC57_15031</name>
</gene>
<reference evidence="1 2" key="1">
    <citation type="submission" date="2015-09" db="EMBL/GenBank/DDBJ databases">
        <title>Trachymyrmex cornetzi WGS genome.</title>
        <authorList>
            <person name="Nygaard S."/>
            <person name="Hu H."/>
            <person name="Boomsma J."/>
            <person name="Zhang G."/>
        </authorList>
    </citation>
    <scope>NUCLEOTIDE SEQUENCE [LARGE SCALE GENOMIC DNA]</scope>
    <source>
        <strain evidence="1">Tcor2-1</strain>
        <tissue evidence="1">Whole body</tissue>
    </source>
</reference>
<protein>
    <submittedName>
        <fullName evidence="1">Uncharacterized protein</fullName>
    </submittedName>
</protein>
<dbReference type="AlphaFoldDB" id="A0A195DIN0"/>
<accession>A0A195DIN0</accession>
<proteinExistence type="predicted"/>
<dbReference type="EMBL" id="KQ980804">
    <property type="protein sequence ID" value="KYN12753.1"/>
    <property type="molecule type" value="Genomic_DNA"/>
</dbReference>